<name>A0A2P0VP19_9VIRU</name>
<dbReference type="Proteomes" id="UP000244773">
    <property type="component" value="Segment"/>
</dbReference>
<organism evidence="2">
    <name type="scientific">Tetraselmis virus 1</name>
    <dbReference type="NCBI Taxonomy" id="2060617"/>
    <lineage>
        <taxon>Viruses</taxon>
        <taxon>Varidnaviria</taxon>
        <taxon>Bamfordvirae</taxon>
        <taxon>Nucleocytoviricota</taxon>
        <taxon>Megaviricetes</taxon>
        <taxon>Imitervirales</taxon>
        <taxon>Allomimiviridae</taxon>
        <taxon>Oceanusvirus</taxon>
        <taxon>Oceanusvirus kaneohense</taxon>
    </lineage>
</organism>
<accession>A0A2P0VP19</accession>
<dbReference type="InterPro" id="IPR043916">
    <property type="entry name" value="P8_CR"/>
</dbReference>
<evidence type="ECO:0000313" key="3">
    <source>
        <dbReference type="Proteomes" id="UP000244773"/>
    </source>
</evidence>
<evidence type="ECO:0000313" key="2">
    <source>
        <dbReference type="EMBL" id="AUF82645.1"/>
    </source>
</evidence>
<protein>
    <recommendedName>
        <fullName evidence="1">Minor capsid protein P8 central region domain-containing protein</fullName>
    </recommendedName>
</protein>
<feature type="domain" description="Minor capsid protein P8 central region" evidence="1">
    <location>
        <begin position="21"/>
        <end position="144"/>
    </location>
</feature>
<evidence type="ECO:0000259" key="1">
    <source>
        <dbReference type="Pfam" id="PF19065"/>
    </source>
</evidence>
<dbReference type="EMBL" id="KY322437">
    <property type="protein sequence ID" value="AUF82645.1"/>
    <property type="molecule type" value="Genomic_DNA"/>
</dbReference>
<proteinExistence type="predicted"/>
<gene>
    <name evidence="2" type="ORF">TetV_563</name>
</gene>
<sequence>MLFETPTVGGVAAGHTVAPPRLEKTPVSAVFFHPRNIQCLHNSIRYRVYKKTGKVIDRQGDQQLYVLMSSVYQDSQDPTLESGLSGSVDDIIRKLNERVLYKAVNEILNAMQYYQFYMNDISTPVPTPLPRSEFADQRTGLKTLELPIGFGFDK</sequence>
<dbReference type="Pfam" id="PF19065">
    <property type="entry name" value="P8_CR"/>
    <property type="match status" value="1"/>
</dbReference>
<keyword evidence="3" id="KW-1185">Reference proteome</keyword>
<reference evidence="2" key="1">
    <citation type="journal article" date="2018" name="Virology">
        <title>A giant virus infecting green algae encodes key fermentation genes.</title>
        <authorList>
            <person name="Schvarcz C.R."/>
            <person name="Steward G.F."/>
        </authorList>
    </citation>
    <scope>NUCLEOTIDE SEQUENCE [LARGE SCALE GENOMIC DNA]</scope>
</reference>